<evidence type="ECO:0000313" key="2">
    <source>
        <dbReference type="Proteomes" id="UP000607653"/>
    </source>
</evidence>
<proteinExistence type="predicted"/>
<name>A0A822YH21_NELNU</name>
<protein>
    <submittedName>
        <fullName evidence="1">Uncharacterized protein</fullName>
    </submittedName>
</protein>
<gene>
    <name evidence="1" type="ORF">HUJ06_009612</name>
</gene>
<keyword evidence="2" id="KW-1185">Reference proteome</keyword>
<reference evidence="1 2" key="1">
    <citation type="journal article" date="2020" name="Mol. Biol. Evol.">
        <title>Distinct Expression and Methylation Patterns for Genes with Different Fates following a Single Whole-Genome Duplication in Flowering Plants.</title>
        <authorList>
            <person name="Shi T."/>
            <person name="Rahmani R.S."/>
            <person name="Gugger P.F."/>
            <person name="Wang M."/>
            <person name="Li H."/>
            <person name="Zhang Y."/>
            <person name="Li Z."/>
            <person name="Wang Q."/>
            <person name="Van de Peer Y."/>
            <person name="Marchal K."/>
            <person name="Chen J."/>
        </authorList>
    </citation>
    <scope>NUCLEOTIDE SEQUENCE [LARGE SCALE GENOMIC DNA]</scope>
    <source>
        <tissue evidence="1">Leaf</tissue>
    </source>
</reference>
<accession>A0A822YH21</accession>
<sequence length="33" mass="4041">MHAILENQTHYAQFNIYIYIYIYIYKNSVTNPT</sequence>
<comment type="caution">
    <text evidence="1">The sequence shown here is derived from an EMBL/GenBank/DDBJ whole genome shotgun (WGS) entry which is preliminary data.</text>
</comment>
<evidence type="ECO:0000313" key="1">
    <source>
        <dbReference type="EMBL" id="DAD30761.1"/>
    </source>
</evidence>
<organism evidence="1 2">
    <name type="scientific">Nelumbo nucifera</name>
    <name type="common">Sacred lotus</name>
    <dbReference type="NCBI Taxonomy" id="4432"/>
    <lineage>
        <taxon>Eukaryota</taxon>
        <taxon>Viridiplantae</taxon>
        <taxon>Streptophyta</taxon>
        <taxon>Embryophyta</taxon>
        <taxon>Tracheophyta</taxon>
        <taxon>Spermatophyta</taxon>
        <taxon>Magnoliopsida</taxon>
        <taxon>Proteales</taxon>
        <taxon>Nelumbonaceae</taxon>
        <taxon>Nelumbo</taxon>
    </lineage>
</organism>
<dbReference type="Proteomes" id="UP000607653">
    <property type="component" value="Unassembled WGS sequence"/>
</dbReference>
<dbReference type="EMBL" id="DUZY01000003">
    <property type="protein sequence ID" value="DAD30761.1"/>
    <property type="molecule type" value="Genomic_DNA"/>
</dbReference>
<dbReference type="AlphaFoldDB" id="A0A822YH21"/>